<keyword evidence="1" id="KW-0812">Transmembrane</keyword>
<evidence type="ECO:0000256" key="1">
    <source>
        <dbReference type="SAM" id="Phobius"/>
    </source>
</evidence>
<keyword evidence="1" id="KW-0472">Membrane</keyword>
<feature type="transmembrane region" description="Helical" evidence="1">
    <location>
        <begin position="49"/>
        <end position="71"/>
    </location>
</feature>
<name>A0ABT3DW60_9XANT</name>
<feature type="transmembrane region" description="Helical" evidence="1">
    <location>
        <begin position="12"/>
        <end position="28"/>
    </location>
</feature>
<protein>
    <submittedName>
        <fullName evidence="2">Uncharacterized protein</fullName>
    </submittedName>
</protein>
<proteinExistence type="predicted"/>
<evidence type="ECO:0000313" key="2">
    <source>
        <dbReference type="EMBL" id="MCW0399205.1"/>
    </source>
</evidence>
<accession>A0ABT3DW60</accession>
<keyword evidence="3" id="KW-1185">Reference proteome</keyword>
<keyword evidence="1" id="KW-1133">Transmembrane helix</keyword>
<evidence type="ECO:0000313" key="3">
    <source>
        <dbReference type="Proteomes" id="UP001320843"/>
    </source>
</evidence>
<organism evidence="2 3">
    <name type="scientific">Xanthomonas sacchari</name>
    <dbReference type="NCBI Taxonomy" id="56458"/>
    <lineage>
        <taxon>Bacteria</taxon>
        <taxon>Pseudomonadati</taxon>
        <taxon>Pseudomonadota</taxon>
        <taxon>Gammaproteobacteria</taxon>
        <taxon>Lysobacterales</taxon>
        <taxon>Lysobacteraceae</taxon>
        <taxon>Xanthomonas</taxon>
    </lineage>
</organism>
<gene>
    <name evidence="2" type="ORF">NB700_001761</name>
</gene>
<reference evidence="2 3" key="1">
    <citation type="submission" date="2022-06" db="EMBL/GenBank/DDBJ databases">
        <title>Dynamics of rice microbiomes reveals core vertical transmitted seed endophytes.</title>
        <authorList>
            <person name="Liao K."/>
            <person name="Zhang X."/>
        </authorList>
    </citation>
    <scope>NUCLEOTIDE SEQUENCE [LARGE SCALE GENOMIC DNA]</scope>
    <source>
        <strain evidence="2 3">YT10-10-1</strain>
    </source>
</reference>
<sequence>MPNPYNSPLQFAGLALFVAAAVIVLDVLHRRSVNYLPFKPLPALWIMELSVVVVGVALVGAIAAAVCTFGGQLRVSTFLLSHVLPPLAMVSIPSVSLLFARELCTAPIVVLHASDHAMAGKRRYVYRLRKECSGVFSLHVRGAKFYDRHTSDVSIVNCTDAILAVVCQRLEAGDSLILATPNRRLTSRLSARVEKYFTHKNTQVTRNWTRTFPPIVGVLCNWWHEWGHPALSRVTMTGTKISL</sequence>
<dbReference type="Proteomes" id="UP001320843">
    <property type="component" value="Unassembled WGS sequence"/>
</dbReference>
<dbReference type="EMBL" id="JANFWR010000010">
    <property type="protein sequence ID" value="MCW0399205.1"/>
    <property type="molecule type" value="Genomic_DNA"/>
</dbReference>
<dbReference type="RefSeq" id="WP_267122611.1">
    <property type="nucleotide sequence ID" value="NZ_JANFWR010000010.1"/>
</dbReference>
<comment type="caution">
    <text evidence="2">The sequence shown here is derived from an EMBL/GenBank/DDBJ whole genome shotgun (WGS) entry which is preliminary data.</text>
</comment>